<dbReference type="GO" id="GO:0008017">
    <property type="term" value="F:microtubule binding"/>
    <property type="evidence" value="ECO:0007669"/>
    <property type="project" value="InterPro"/>
</dbReference>
<dbReference type="InterPro" id="IPR001752">
    <property type="entry name" value="Kinesin_motor_dom"/>
</dbReference>
<comment type="caution">
    <text evidence="5">Lacks conserved residue(s) required for the propagation of feature annotation.</text>
</comment>
<evidence type="ECO:0000313" key="9">
    <source>
        <dbReference type="Proteomes" id="UP000887567"/>
    </source>
</evidence>
<reference evidence="8" key="1">
    <citation type="submission" date="2022-11" db="UniProtKB">
        <authorList>
            <consortium name="EnsemblMetazoa"/>
        </authorList>
    </citation>
    <scope>IDENTIFICATION</scope>
</reference>
<feature type="region of interest" description="Disordered" evidence="6">
    <location>
        <begin position="155"/>
        <end position="177"/>
    </location>
</feature>
<dbReference type="InterPro" id="IPR036961">
    <property type="entry name" value="Kinesin_motor_dom_sf"/>
</dbReference>
<protein>
    <recommendedName>
        <fullName evidence="7">Kinesin motor domain-containing protein</fullName>
    </recommendedName>
</protein>
<dbReference type="GO" id="GO:0005856">
    <property type="term" value="C:cytoskeleton"/>
    <property type="evidence" value="ECO:0007669"/>
    <property type="project" value="UniProtKB-SubCell"/>
</dbReference>
<keyword evidence="2" id="KW-0547">Nucleotide-binding</keyword>
<evidence type="ECO:0000256" key="2">
    <source>
        <dbReference type="ARBA" id="ARBA00022741"/>
    </source>
</evidence>
<dbReference type="EnsemblMetazoa" id="XM_021061750.1">
    <property type="protein sequence ID" value="XP_020917409.1"/>
    <property type="gene ID" value="LOC110254719"/>
</dbReference>
<organism evidence="8 9">
    <name type="scientific">Exaiptasia diaphana</name>
    <name type="common">Tropical sea anemone</name>
    <name type="synonym">Aiptasia pulchella</name>
    <dbReference type="NCBI Taxonomy" id="2652724"/>
    <lineage>
        <taxon>Eukaryota</taxon>
        <taxon>Metazoa</taxon>
        <taxon>Cnidaria</taxon>
        <taxon>Anthozoa</taxon>
        <taxon>Hexacorallia</taxon>
        <taxon>Actiniaria</taxon>
        <taxon>Aiptasiidae</taxon>
        <taxon>Exaiptasia</taxon>
    </lineage>
</organism>
<evidence type="ECO:0000313" key="8">
    <source>
        <dbReference type="EnsemblMetazoa" id="XP_020917409.1"/>
    </source>
</evidence>
<dbReference type="InterPro" id="IPR027640">
    <property type="entry name" value="Kinesin-like_fam"/>
</dbReference>
<dbReference type="PANTHER" id="PTHR21608">
    <property type="entry name" value="KINESIN-LIKE PROTEIN CG14535"/>
    <property type="match status" value="1"/>
</dbReference>
<evidence type="ECO:0000256" key="4">
    <source>
        <dbReference type="ARBA" id="ARBA00023212"/>
    </source>
</evidence>
<feature type="domain" description="Kinesin motor" evidence="7">
    <location>
        <begin position="1"/>
        <end position="296"/>
    </location>
</feature>
<dbReference type="OMA" id="GRSENWR"/>
<dbReference type="GO" id="GO:0007018">
    <property type="term" value="P:microtubule-based movement"/>
    <property type="evidence" value="ECO:0007669"/>
    <property type="project" value="InterPro"/>
</dbReference>
<dbReference type="PROSITE" id="PS50067">
    <property type="entry name" value="KINESIN_MOTOR_2"/>
    <property type="match status" value="1"/>
</dbReference>
<keyword evidence="4" id="KW-0963">Cytoplasm</keyword>
<dbReference type="Gene3D" id="3.40.850.10">
    <property type="entry name" value="Kinesin motor domain"/>
    <property type="match status" value="1"/>
</dbReference>
<comment type="subcellular location">
    <subcellularLocation>
        <location evidence="1">Cytoplasm</location>
        <location evidence="1">Cytoskeleton</location>
    </subcellularLocation>
</comment>
<proteinExistence type="inferred from homology"/>
<evidence type="ECO:0000256" key="1">
    <source>
        <dbReference type="ARBA" id="ARBA00004245"/>
    </source>
</evidence>
<dbReference type="Proteomes" id="UP000887567">
    <property type="component" value="Unplaced"/>
</dbReference>
<keyword evidence="4" id="KW-0206">Cytoskeleton</keyword>
<dbReference type="InterPro" id="IPR027417">
    <property type="entry name" value="P-loop_NTPase"/>
</dbReference>
<comment type="similarity">
    <text evidence="5">Belongs to the TRAFAC class myosin-kinesin ATPase superfamily. Kinesin family.</text>
</comment>
<evidence type="ECO:0000259" key="7">
    <source>
        <dbReference type="PROSITE" id="PS50067"/>
    </source>
</evidence>
<dbReference type="GO" id="GO:0005524">
    <property type="term" value="F:ATP binding"/>
    <property type="evidence" value="ECO:0007669"/>
    <property type="project" value="UniProtKB-KW"/>
</dbReference>
<dbReference type="PRINTS" id="PR00380">
    <property type="entry name" value="KINESINHEAVY"/>
</dbReference>
<dbReference type="KEGG" id="epa:110254719"/>
<dbReference type="Pfam" id="PF00225">
    <property type="entry name" value="Kinesin"/>
    <property type="match status" value="1"/>
</dbReference>
<keyword evidence="3" id="KW-0067">ATP-binding</keyword>
<accession>A0A913YAQ7</accession>
<evidence type="ECO:0000256" key="3">
    <source>
        <dbReference type="ARBA" id="ARBA00022840"/>
    </source>
</evidence>
<dbReference type="GeneID" id="110254719"/>
<dbReference type="PANTHER" id="PTHR21608:SF7">
    <property type="entry name" value="KINESIN-LIKE PROTEIN CG14535"/>
    <property type="match status" value="1"/>
</dbReference>
<evidence type="ECO:0000256" key="5">
    <source>
        <dbReference type="PROSITE-ProRule" id="PRU00283"/>
    </source>
</evidence>
<name>A0A913YAQ7_EXADI</name>
<dbReference type="AlphaFoldDB" id="A0A913YAQ7"/>
<dbReference type="RefSeq" id="XP_020917409.1">
    <property type="nucleotide sequence ID" value="XM_021061750.1"/>
</dbReference>
<sequence>MMRICPSFIGESASVMKVDKKRKQITLYDPSTASHVSTKKKKMGVAAPKIFAFDAIYEADAKQSEVCSGTLKKILQTVVGGSDACVFKKNHAGLGKTYSMIGRDESEQTLGMLPTALSWLFRLKKKQKQRTGTKFSVRVSAVEIVGRSENWRDLLASTTGSDNGSNETPAPSEFLRDDRNEGIQLMKKNELRASSAEKAAFYQKKALTARTRCASDKSTDETRNSHMFFTVHIYQVEKHSKKKKGKKRSRLHLIDLASCEKKKGSKKEGGASSMSLEKKGNVIIALINGAKHLPHK</sequence>
<dbReference type="SUPFAM" id="SSF52540">
    <property type="entry name" value="P-loop containing nucleoside triphosphate hydrolases"/>
    <property type="match status" value="1"/>
</dbReference>
<dbReference type="SMART" id="SM00129">
    <property type="entry name" value="KISc"/>
    <property type="match status" value="1"/>
</dbReference>
<feature type="compositionally biased region" description="Polar residues" evidence="6">
    <location>
        <begin position="156"/>
        <end position="169"/>
    </location>
</feature>
<dbReference type="GO" id="GO:0003777">
    <property type="term" value="F:microtubule motor activity"/>
    <property type="evidence" value="ECO:0007669"/>
    <property type="project" value="InterPro"/>
</dbReference>
<keyword evidence="9" id="KW-1185">Reference proteome</keyword>
<dbReference type="OrthoDB" id="8862460at2759"/>
<evidence type="ECO:0000256" key="6">
    <source>
        <dbReference type="SAM" id="MobiDB-lite"/>
    </source>
</evidence>